<evidence type="ECO:0000313" key="2">
    <source>
        <dbReference type="EMBL" id="KAJ7692448.1"/>
    </source>
</evidence>
<dbReference type="AlphaFoldDB" id="A0AAD7DKP7"/>
<accession>A0AAD7DKP7</accession>
<organism evidence="2 3">
    <name type="scientific">Mycena rosella</name>
    <name type="common">Pink bonnet</name>
    <name type="synonym">Agaricus rosellus</name>
    <dbReference type="NCBI Taxonomy" id="1033263"/>
    <lineage>
        <taxon>Eukaryota</taxon>
        <taxon>Fungi</taxon>
        <taxon>Dikarya</taxon>
        <taxon>Basidiomycota</taxon>
        <taxon>Agaricomycotina</taxon>
        <taxon>Agaricomycetes</taxon>
        <taxon>Agaricomycetidae</taxon>
        <taxon>Agaricales</taxon>
        <taxon>Marasmiineae</taxon>
        <taxon>Mycenaceae</taxon>
        <taxon>Mycena</taxon>
    </lineage>
</organism>
<gene>
    <name evidence="2" type="ORF">B0H17DRAFT_1179307</name>
</gene>
<evidence type="ECO:0000313" key="3">
    <source>
        <dbReference type="Proteomes" id="UP001221757"/>
    </source>
</evidence>
<dbReference type="GO" id="GO:0007166">
    <property type="term" value="P:cell surface receptor signaling pathway"/>
    <property type="evidence" value="ECO:0007669"/>
    <property type="project" value="InterPro"/>
</dbReference>
<name>A0AAD7DKP7_MYCRO</name>
<dbReference type="Gene3D" id="1.20.930.20">
    <property type="entry name" value="Adaptor protein Cbl, N-terminal domain"/>
    <property type="match status" value="1"/>
</dbReference>
<dbReference type="EMBL" id="JARKIE010000052">
    <property type="protein sequence ID" value="KAJ7692448.1"/>
    <property type="molecule type" value="Genomic_DNA"/>
</dbReference>
<proteinExistence type="predicted"/>
<protein>
    <submittedName>
        <fullName evidence="2">Uncharacterized protein</fullName>
    </submittedName>
</protein>
<reference evidence="2" key="1">
    <citation type="submission" date="2023-03" db="EMBL/GenBank/DDBJ databases">
        <title>Massive genome expansion in bonnet fungi (Mycena s.s.) driven by repeated elements and novel gene families across ecological guilds.</title>
        <authorList>
            <consortium name="Lawrence Berkeley National Laboratory"/>
            <person name="Harder C.B."/>
            <person name="Miyauchi S."/>
            <person name="Viragh M."/>
            <person name="Kuo A."/>
            <person name="Thoen E."/>
            <person name="Andreopoulos B."/>
            <person name="Lu D."/>
            <person name="Skrede I."/>
            <person name="Drula E."/>
            <person name="Henrissat B."/>
            <person name="Morin E."/>
            <person name="Kohler A."/>
            <person name="Barry K."/>
            <person name="LaButti K."/>
            <person name="Morin E."/>
            <person name="Salamov A."/>
            <person name="Lipzen A."/>
            <person name="Mereny Z."/>
            <person name="Hegedus B."/>
            <person name="Baldrian P."/>
            <person name="Stursova M."/>
            <person name="Weitz H."/>
            <person name="Taylor A."/>
            <person name="Grigoriev I.V."/>
            <person name="Nagy L.G."/>
            <person name="Martin F."/>
            <person name="Kauserud H."/>
        </authorList>
    </citation>
    <scope>NUCLEOTIDE SEQUENCE</scope>
    <source>
        <strain evidence="2">CBHHK067</strain>
    </source>
</reference>
<sequence>MSLTGVVEMVLQINPVPGLSFAFTLFTFIVSAVNEVQSSKTQLELLAAAIGQLLVTLNAEFRGATRLRAANFGRPLMELKILLEDIHRFVEKEQGRGFINALLNKDSRIATIEGFYRRIGITVSTFQISALLHVERFLRKNKNAQERDNDILNALLKVLETSHMDLRRTHDTNQNNMITMMIAIQRKLDAQEHSSSTEHRFLSHTLQYLGSSSGKQVHVEDWMISAFEGDLAAEIGRGDCKPQIAAHSYPPWGGYPLDLSPKLDGSGTADWIFAANGFGRVCIWDDAIERFVEIVVWSDIRPQRPNADECPRRNDFLWRFAESCWAADAKARPSATYAHDLISQIISCAGTPAHHSIPSAVRGPRTDIENLSSPSSHGLSKLASVRPAIVGRQHSSSSTGKSNEDLWGLKELQVAALQKRQRVLGNKDSDTLSAMRDLGPT</sequence>
<keyword evidence="3" id="KW-1185">Reference proteome</keyword>
<comment type="caution">
    <text evidence="2">The sequence shown here is derived from an EMBL/GenBank/DDBJ whole genome shotgun (WGS) entry which is preliminary data.</text>
</comment>
<evidence type="ECO:0000256" key="1">
    <source>
        <dbReference type="SAM" id="MobiDB-lite"/>
    </source>
</evidence>
<dbReference type="InterPro" id="IPR059179">
    <property type="entry name" value="MLKL-like_MCAfunc"/>
</dbReference>
<feature type="region of interest" description="Disordered" evidence="1">
    <location>
        <begin position="356"/>
        <end position="379"/>
    </location>
</feature>
<dbReference type="Proteomes" id="UP001221757">
    <property type="component" value="Unassembled WGS sequence"/>
</dbReference>
<dbReference type="InterPro" id="IPR036537">
    <property type="entry name" value="Adaptor_Cbl_N_dom_sf"/>
</dbReference>
<dbReference type="CDD" id="cd21037">
    <property type="entry name" value="MLKL_NTD"/>
    <property type="match status" value="1"/>
</dbReference>
<feature type="compositionally biased region" description="Polar residues" evidence="1">
    <location>
        <begin position="369"/>
        <end position="378"/>
    </location>
</feature>